<accession>A0A3M7PYN5</accession>
<name>A0A3M7PYN5_BRAPC</name>
<keyword evidence="2" id="KW-1185">Reference proteome</keyword>
<evidence type="ECO:0000313" key="1">
    <source>
        <dbReference type="EMBL" id="RNA04306.1"/>
    </source>
</evidence>
<dbReference type="Proteomes" id="UP000276133">
    <property type="component" value="Unassembled WGS sequence"/>
</dbReference>
<dbReference type="EMBL" id="REGN01008162">
    <property type="protein sequence ID" value="RNA04306.1"/>
    <property type="molecule type" value="Genomic_DNA"/>
</dbReference>
<proteinExistence type="predicted"/>
<gene>
    <name evidence="1" type="ORF">BpHYR1_021409</name>
</gene>
<organism evidence="1 2">
    <name type="scientific">Brachionus plicatilis</name>
    <name type="common">Marine rotifer</name>
    <name type="synonym">Brachionus muelleri</name>
    <dbReference type="NCBI Taxonomy" id="10195"/>
    <lineage>
        <taxon>Eukaryota</taxon>
        <taxon>Metazoa</taxon>
        <taxon>Spiralia</taxon>
        <taxon>Gnathifera</taxon>
        <taxon>Rotifera</taxon>
        <taxon>Eurotatoria</taxon>
        <taxon>Monogononta</taxon>
        <taxon>Pseudotrocha</taxon>
        <taxon>Ploima</taxon>
        <taxon>Brachionidae</taxon>
        <taxon>Brachionus</taxon>
    </lineage>
</organism>
<comment type="caution">
    <text evidence="1">The sequence shown here is derived from an EMBL/GenBank/DDBJ whole genome shotgun (WGS) entry which is preliminary data.</text>
</comment>
<evidence type="ECO:0000313" key="2">
    <source>
        <dbReference type="Proteomes" id="UP000276133"/>
    </source>
</evidence>
<protein>
    <submittedName>
        <fullName evidence="1">Uncharacterized protein</fullName>
    </submittedName>
</protein>
<dbReference type="AlphaFoldDB" id="A0A3M7PYN5"/>
<sequence>MSTLFKKVFRSKIQKFLLWVDLKKKLKSLSRKGALFGNILRWMQKIMSVKLWKIIKCLAPN</sequence>
<reference evidence="1 2" key="1">
    <citation type="journal article" date="2018" name="Sci. Rep.">
        <title>Genomic signatures of local adaptation to the degree of environmental predictability in rotifers.</title>
        <authorList>
            <person name="Franch-Gras L."/>
            <person name="Hahn C."/>
            <person name="Garcia-Roger E.M."/>
            <person name="Carmona M.J."/>
            <person name="Serra M."/>
            <person name="Gomez A."/>
        </authorList>
    </citation>
    <scope>NUCLEOTIDE SEQUENCE [LARGE SCALE GENOMIC DNA]</scope>
    <source>
        <strain evidence="1">HYR1</strain>
    </source>
</reference>